<comment type="subcellular location">
    <subcellularLocation>
        <location evidence="1">Nucleus</location>
    </subcellularLocation>
</comment>
<protein>
    <submittedName>
        <fullName evidence="7">Transcription factor MYB60</fullName>
    </submittedName>
</protein>
<evidence type="ECO:0000256" key="4">
    <source>
        <dbReference type="ARBA" id="ARBA00023242"/>
    </source>
</evidence>
<dbReference type="GO" id="GO:0003677">
    <property type="term" value="F:DNA binding"/>
    <property type="evidence" value="ECO:0007669"/>
    <property type="project" value="UniProtKB-KW"/>
</dbReference>
<dbReference type="InterPro" id="IPR015495">
    <property type="entry name" value="Myb_TF_plants"/>
</dbReference>
<feature type="domain" description="HTH myb-type" evidence="6">
    <location>
        <begin position="66"/>
        <end position="116"/>
    </location>
</feature>
<evidence type="ECO:0000313" key="8">
    <source>
        <dbReference type="Proteomes" id="UP001237642"/>
    </source>
</evidence>
<dbReference type="CDD" id="cd00167">
    <property type="entry name" value="SANT"/>
    <property type="match status" value="2"/>
</dbReference>
<dbReference type="PROSITE" id="PS51294">
    <property type="entry name" value="HTH_MYB"/>
    <property type="match status" value="2"/>
</dbReference>
<evidence type="ECO:0000256" key="3">
    <source>
        <dbReference type="ARBA" id="ARBA00023125"/>
    </source>
</evidence>
<dbReference type="Pfam" id="PF00249">
    <property type="entry name" value="Myb_DNA-binding"/>
    <property type="match status" value="2"/>
</dbReference>
<evidence type="ECO:0000259" key="6">
    <source>
        <dbReference type="PROSITE" id="PS51294"/>
    </source>
</evidence>
<keyword evidence="4" id="KW-0539">Nucleus</keyword>
<dbReference type="Gene3D" id="1.10.10.60">
    <property type="entry name" value="Homeodomain-like"/>
    <property type="match status" value="2"/>
</dbReference>
<dbReference type="InterPro" id="IPR001005">
    <property type="entry name" value="SANT/Myb"/>
</dbReference>
<keyword evidence="3" id="KW-0238">DNA-binding</keyword>
<feature type="domain" description="Myb-like" evidence="5">
    <location>
        <begin position="9"/>
        <end position="61"/>
    </location>
</feature>
<accession>A0AAD8HGN9</accession>
<dbReference type="EMBL" id="JAUIZM010000009">
    <property type="protein sequence ID" value="KAK1365893.1"/>
    <property type="molecule type" value="Genomic_DNA"/>
</dbReference>
<dbReference type="FunFam" id="1.10.10.60:FF:000001">
    <property type="entry name" value="MYB-related transcription factor"/>
    <property type="match status" value="1"/>
</dbReference>
<evidence type="ECO:0000259" key="5">
    <source>
        <dbReference type="PROSITE" id="PS50090"/>
    </source>
</evidence>
<dbReference type="PROSITE" id="PS50090">
    <property type="entry name" value="MYB_LIKE"/>
    <property type="match status" value="2"/>
</dbReference>
<proteinExistence type="predicted"/>
<evidence type="ECO:0000256" key="1">
    <source>
        <dbReference type="ARBA" id="ARBA00004123"/>
    </source>
</evidence>
<gene>
    <name evidence="7" type="ORF">POM88_041454</name>
</gene>
<evidence type="ECO:0000313" key="7">
    <source>
        <dbReference type="EMBL" id="KAK1365893.1"/>
    </source>
</evidence>
<keyword evidence="2" id="KW-0677">Repeat</keyword>
<name>A0AAD8HGN9_9APIA</name>
<feature type="domain" description="HTH myb-type" evidence="6">
    <location>
        <begin position="9"/>
        <end position="65"/>
    </location>
</feature>
<dbReference type="GO" id="GO:0005634">
    <property type="term" value="C:nucleus"/>
    <property type="evidence" value="ECO:0007669"/>
    <property type="project" value="UniProtKB-SubCell"/>
</dbReference>
<reference evidence="7" key="1">
    <citation type="submission" date="2023-02" db="EMBL/GenBank/DDBJ databases">
        <title>Genome of toxic invasive species Heracleum sosnowskyi carries increased number of genes despite the absence of recent whole-genome duplications.</title>
        <authorList>
            <person name="Schelkunov M."/>
            <person name="Shtratnikova V."/>
            <person name="Makarenko M."/>
            <person name="Klepikova A."/>
            <person name="Omelchenko D."/>
            <person name="Novikova G."/>
            <person name="Obukhova E."/>
            <person name="Bogdanov V."/>
            <person name="Penin A."/>
            <person name="Logacheva M."/>
        </authorList>
    </citation>
    <scope>NUCLEOTIDE SEQUENCE</scope>
    <source>
        <strain evidence="7">Hsosn_3</strain>
        <tissue evidence="7">Leaf</tissue>
    </source>
</reference>
<dbReference type="PANTHER" id="PTHR10641">
    <property type="entry name" value="MYB FAMILY TRANSCRIPTION FACTOR"/>
    <property type="match status" value="1"/>
</dbReference>
<dbReference type="PANTHER" id="PTHR10641:SF1152">
    <property type="entry name" value="TRANSCRIPTION FACTOR MYB60"/>
    <property type="match status" value="1"/>
</dbReference>
<organism evidence="7 8">
    <name type="scientific">Heracleum sosnowskyi</name>
    <dbReference type="NCBI Taxonomy" id="360622"/>
    <lineage>
        <taxon>Eukaryota</taxon>
        <taxon>Viridiplantae</taxon>
        <taxon>Streptophyta</taxon>
        <taxon>Embryophyta</taxon>
        <taxon>Tracheophyta</taxon>
        <taxon>Spermatophyta</taxon>
        <taxon>Magnoliopsida</taxon>
        <taxon>eudicotyledons</taxon>
        <taxon>Gunneridae</taxon>
        <taxon>Pentapetalae</taxon>
        <taxon>asterids</taxon>
        <taxon>campanulids</taxon>
        <taxon>Apiales</taxon>
        <taxon>Apiaceae</taxon>
        <taxon>Apioideae</taxon>
        <taxon>apioid superclade</taxon>
        <taxon>Tordylieae</taxon>
        <taxon>Tordyliinae</taxon>
        <taxon>Heracleum</taxon>
    </lineage>
</organism>
<comment type="caution">
    <text evidence="7">The sequence shown here is derived from an EMBL/GenBank/DDBJ whole genome shotgun (WGS) entry which is preliminary data.</text>
</comment>
<sequence>MGRPHCCDKVDIKKGPWTPEEDIILVTYIQEHGPGNWRSVPTNTGLLRCSKSCRLRWTNYLRPGIKRGNFTPHEEGMIIHLQSLLGNKWAAIASYLPQRTDNDIKNYWNTHLKKKIKQTASSDDHVPHILASSDHSNHHRKRKISDIATNDLDSTDLTFHSNSSSSSIYASSTENISRLLPGWMRSSMKTSGDTNAVDAFSIGGSQGNMIGDSLATVPVRGYRPKTEQPQGEELMSNEVFESILSFDKLNTTIGNWDPKNPSSHKSSDDDANIKDEYEDVKHMRKSRPTEDHKNSHPPLSFLENWLFDEASTGQVGDMMELPSIF</sequence>
<dbReference type="InterPro" id="IPR009057">
    <property type="entry name" value="Homeodomain-like_sf"/>
</dbReference>
<dbReference type="AlphaFoldDB" id="A0AAD8HGN9"/>
<dbReference type="SMART" id="SM00717">
    <property type="entry name" value="SANT"/>
    <property type="match status" value="2"/>
</dbReference>
<dbReference type="InterPro" id="IPR017930">
    <property type="entry name" value="Myb_dom"/>
</dbReference>
<evidence type="ECO:0000256" key="2">
    <source>
        <dbReference type="ARBA" id="ARBA00022737"/>
    </source>
</evidence>
<dbReference type="Proteomes" id="UP001237642">
    <property type="component" value="Unassembled WGS sequence"/>
</dbReference>
<dbReference type="SUPFAM" id="SSF46689">
    <property type="entry name" value="Homeodomain-like"/>
    <property type="match status" value="1"/>
</dbReference>
<feature type="domain" description="Myb-like" evidence="5">
    <location>
        <begin position="62"/>
        <end position="112"/>
    </location>
</feature>
<keyword evidence="8" id="KW-1185">Reference proteome</keyword>
<reference evidence="7" key="2">
    <citation type="submission" date="2023-05" db="EMBL/GenBank/DDBJ databases">
        <authorList>
            <person name="Schelkunov M.I."/>
        </authorList>
    </citation>
    <scope>NUCLEOTIDE SEQUENCE</scope>
    <source>
        <strain evidence="7">Hsosn_3</strain>
        <tissue evidence="7">Leaf</tissue>
    </source>
</reference>
<dbReference type="GO" id="GO:0009733">
    <property type="term" value="P:response to auxin"/>
    <property type="evidence" value="ECO:0007669"/>
    <property type="project" value="TreeGrafter"/>
</dbReference>